<gene>
    <name evidence="1" type="ORF">P167DRAFT_29966</name>
</gene>
<name>A0A3N4KWS6_9PEZI</name>
<reference evidence="1 2" key="1">
    <citation type="journal article" date="2018" name="Nat. Ecol. Evol.">
        <title>Pezizomycetes genomes reveal the molecular basis of ectomycorrhizal truffle lifestyle.</title>
        <authorList>
            <person name="Murat C."/>
            <person name="Payen T."/>
            <person name="Noel B."/>
            <person name="Kuo A."/>
            <person name="Morin E."/>
            <person name="Chen J."/>
            <person name="Kohler A."/>
            <person name="Krizsan K."/>
            <person name="Balestrini R."/>
            <person name="Da Silva C."/>
            <person name="Montanini B."/>
            <person name="Hainaut M."/>
            <person name="Levati E."/>
            <person name="Barry K.W."/>
            <person name="Belfiori B."/>
            <person name="Cichocki N."/>
            <person name="Clum A."/>
            <person name="Dockter R.B."/>
            <person name="Fauchery L."/>
            <person name="Guy J."/>
            <person name="Iotti M."/>
            <person name="Le Tacon F."/>
            <person name="Lindquist E.A."/>
            <person name="Lipzen A."/>
            <person name="Malagnac F."/>
            <person name="Mello A."/>
            <person name="Molinier V."/>
            <person name="Miyauchi S."/>
            <person name="Poulain J."/>
            <person name="Riccioni C."/>
            <person name="Rubini A."/>
            <person name="Sitrit Y."/>
            <person name="Splivallo R."/>
            <person name="Traeger S."/>
            <person name="Wang M."/>
            <person name="Zifcakova L."/>
            <person name="Wipf D."/>
            <person name="Zambonelli A."/>
            <person name="Paolocci F."/>
            <person name="Nowrousian M."/>
            <person name="Ottonello S."/>
            <person name="Baldrian P."/>
            <person name="Spatafora J.W."/>
            <person name="Henrissat B."/>
            <person name="Nagy L.G."/>
            <person name="Aury J.M."/>
            <person name="Wincker P."/>
            <person name="Grigoriev I.V."/>
            <person name="Bonfante P."/>
            <person name="Martin F.M."/>
        </authorList>
    </citation>
    <scope>NUCLEOTIDE SEQUENCE [LARGE SCALE GENOMIC DNA]</scope>
    <source>
        <strain evidence="1 2">CCBAS932</strain>
    </source>
</reference>
<dbReference type="Proteomes" id="UP000277580">
    <property type="component" value="Unassembled WGS sequence"/>
</dbReference>
<dbReference type="AlphaFoldDB" id="A0A3N4KWS6"/>
<organism evidence="1 2">
    <name type="scientific">Morchella conica CCBAS932</name>
    <dbReference type="NCBI Taxonomy" id="1392247"/>
    <lineage>
        <taxon>Eukaryota</taxon>
        <taxon>Fungi</taxon>
        <taxon>Dikarya</taxon>
        <taxon>Ascomycota</taxon>
        <taxon>Pezizomycotina</taxon>
        <taxon>Pezizomycetes</taxon>
        <taxon>Pezizales</taxon>
        <taxon>Morchellaceae</taxon>
        <taxon>Morchella</taxon>
    </lineage>
</organism>
<accession>A0A3N4KWS6</accession>
<proteinExistence type="predicted"/>
<protein>
    <submittedName>
        <fullName evidence="1">Uncharacterized protein</fullName>
    </submittedName>
</protein>
<keyword evidence="2" id="KW-1185">Reference proteome</keyword>
<dbReference type="EMBL" id="ML119115">
    <property type="protein sequence ID" value="RPB15003.1"/>
    <property type="molecule type" value="Genomic_DNA"/>
</dbReference>
<dbReference type="InParanoid" id="A0A3N4KWS6"/>
<sequence>MFSHIVCLLTCQLLLLKELALTFLRSQISMDLTLDFWITNKLTVSFSPLFVISSFFPFPFFLSRDGNCRNDETFIIHTV</sequence>
<evidence type="ECO:0000313" key="1">
    <source>
        <dbReference type="EMBL" id="RPB15003.1"/>
    </source>
</evidence>
<evidence type="ECO:0000313" key="2">
    <source>
        <dbReference type="Proteomes" id="UP000277580"/>
    </source>
</evidence>